<keyword evidence="6 8" id="KW-0472">Membrane</keyword>
<dbReference type="PANTHER" id="PTHR35529:SF1">
    <property type="entry name" value="MANGANESE EFFLUX PUMP MNTP-RELATED"/>
    <property type="match status" value="1"/>
</dbReference>
<keyword evidence="1 8" id="KW-0813">Transport</keyword>
<gene>
    <name evidence="8" type="primary">mntP</name>
    <name evidence="9" type="ORF">ACFPXP_03495</name>
</gene>
<feature type="transmembrane region" description="Helical" evidence="8">
    <location>
        <begin position="12"/>
        <end position="32"/>
    </location>
</feature>
<dbReference type="InterPro" id="IPR003810">
    <property type="entry name" value="Mntp/YtaF"/>
</dbReference>
<dbReference type="EMBL" id="JBHSQV010000027">
    <property type="protein sequence ID" value="MFC5985500.1"/>
    <property type="molecule type" value="Genomic_DNA"/>
</dbReference>
<keyword evidence="4 8" id="KW-1133">Transmembrane helix</keyword>
<keyword evidence="3 8" id="KW-0812">Transmembrane</keyword>
<dbReference type="HAMAP" id="MF_01521">
    <property type="entry name" value="MntP_pump"/>
    <property type="match status" value="1"/>
</dbReference>
<keyword evidence="2 8" id="KW-1003">Cell membrane</keyword>
<comment type="subcellular location">
    <subcellularLocation>
        <location evidence="8">Cell membrane</location>
        <topology evidence="8">Multi-pass membrane protein</topology>
    </subcellularLocation>
</comment>
<evidence type="ECO:0000313" key="9">
    <source>
        <dbReference type="EMBL" id="MFC5985500.1"/>
    </source>
</evidence>
<sequence length="185" mass="19576">MYPVMETGQLVTILFMAMALGMDAFSVGLGIGMKGVRLLDILKISTVVGMFHIIMPVIGIATGRYLGGLLGSIAIITGGGLMVVLGLHMIYSALKGDEVRSFNHQSLLGILLFAFGVSIDSFSVGISLGIFASDLLLSVFTFGVFGGSMSLIGLYLGRRVHAWLGEYGEVFGGAILFVLGMKFIL</sequence>
<comment type="similarity">
    <text evidence="8">Belongs to the MntP (TC 9.B.29) family.</text>
</comment>
<evidence type="ECO:0000256" key="1">
    <source>
        <dbReference type="ARBA" id="ARBA00022448"/>
    </source>
</evidence>
<name>A0ABW1IKB5_9BACL</name>
<comment type="function">
    <text evidence="8">Probably functions as a manganese efflux pump.</text>
</comment>
<feature type="transmembrane region" description="Helical" evidence="8">
    <location>
        <begin position="44"/>
        <end position="63"/>
    </location>
</feature>
<evidence type="ECO:0000256" key="6">
    <source>
        <dbReference type="ARBA" id="ARBA00023136"/>
    </source>
</evidence>
<keyword evidence="10" id="KW-1185">Reference proteome</keyword>
<evidence type="ECO:0000256" key="4">
    <source>
        <dbReference type="ARBA" id="ARBA00022989"/>
    </source>
</evidence>
<evidence type="ECO:0000256" key="5">
    <source>
        <dbReference type="ARBA" id="ARBA00023065"/>
    </source>
</evidence>
<dbReference type="Proteomes" id="UP001596250">
    <property type="component" value="Unassembled WGS sequence"/>
</dbReference>
<feature type="transmembrane region" description="Helical" evidence="8">
    <location>
        <begin position="106"/>
        <end position="131"/>
    </location>
</feature>
<feature type="transmembrane region" description="Helical" evidence="8">
    <location>
        <begin position="164"/>
        <end position="184"/>
    </location>
</feature>
<feature type="transmembrane region" description="Helical" evidence="8">
    <location>
        <begin position="137"/>
        <end position="157"/>
    </location>
</feature>
<organism evidence="9 10">
    <name type="scientific">Marinicrinis lubricantis</name>
    <dbReference type="NCBI Taxonomy" id="2086470"/>
    <lineage>
        <taxon>Bacteria</taxon>
        <taxon>Bacillati</taxon>
        <taxon>Bacillota</taxon>
        <taxon>Bacilli</taxon>
        <taxon>Bacillales</taxon>
        <taxon>Paenibacillaceae</taxon>
    </lineage>
</organism>
<evidence type="ECO:0000256" key="3">
    <source>
        <dbReference type="ARBA" id="ARBA00022692"/>
    </source>
</evidence>
<reference evidence="10" key="1">
    <citation type="journal article" date="2019" name="Int. J. Syst. Evol. Microbiol.">
        <title>The Global Catalogue of Microorganisms (GCM) 10K type strain sequencing project: providing services to taxonomists for standard genome sequencing and annotation.</title>
        <authorList>
            <consortium name="The Broad Institute Genomics Platform"/>
            <consortium name="The Broad Institute Genome Sequencing Center for Infectious Disease"/>
            <person name="Wu L."/>
            <person name="Ma J."/>
        </authorList>
    </citation>
    <scope>NUCLEOTIDE SEQUENCE [LARGE SCALE GENOMIC DNA]</scope>
    <source>
        <strain evidence="10">CCM 8749</strain>
    </source>
</reference>
<dbReference type="RefSeq" id="WP_379892396.1">
    <property type="nucleotide sequence ID" value="NZ_CBCSCT010000009.1"/>
</dbReference>
<comment type="caution">
    <text evidence="9">The sequence shown here is derived from an EMBL/GenBank/DDBJ whole genome shotgun (WGS) entry which is preliminary data.</text>
</comment>
<dbReference type="InterPro" id="IPR022929">
    <property type="entry name" value="Put_MntP"/>
</dbReference>
<keyword evidence="5 8" id="KW-0406">Ion transport</keyword>
<dbReference type="PANTHER" id="PTHR35529">
    <property type="entry name" value="MANGANESE EFFLUX PUMP MNTP-RELATED"/>
    <property type="match status" value="1"/>
</dbReference>
<evidence type="ECO:0000313" key="10">
    <source>
        <dbReference type="Proteomes" id="UP001596250"/>
    </source>
</evidence>
<evidence type="ECO:0000256" key="8">
    <source>
        <dbReference type="HAMAP-Rule" id="MF_01521"/>
    </source>
</evidence>
<accession>A0ABW1IKB5</accession>
<evidence type="ECO:0000256" key="2">
    <source>
        <dbReference type="ARBA" id="ARBA00022475"/>
    </source>
</evidence>
<evidence type="ECO:0000256" key="7">
    <source>
        <dbReference type="ARBA" id="ARBA00023211"/>
    </source>
</evidence>
<proteinExistence type="inferred from homology"/>
<keyword evidence="7 8" id="KW-0464">Manganese</keyword>
<protein>
    <recommendedName>
        <fullName evidence="8">Putative manganese efflux pump MntP</fullName>
    </recommendedName>
</protein>
<dbReference type="Pfam" id="PF02659">
    <property type="entry name" value="Mntp"/>
    <property type="match status" value="1"/>
</dbReference>
<feature type="transmembrane region" description="Helical" evidence="8">
    <location>
        <begin position="69"/>
        <end position="94"/>
    </location>
</feature>